<dbReference type="EMBL" id="PITI01000066">
    <property type="protein sequence ID" value="TBU09070.1"/>
    <property type="molecule type" value="Genomic_DNA"/>
</dbReference>
<organism evidence="14 16">
    <name type="scientific">Hamiltosporidium magnivora</name>
    <dbReference type="NCBI Taxonomy" id="148818"/>
    <lineage>
        <taxon>Eukaryota</taxon>
        <taxon>Fungi</taxon>
        <taxon>Fungi incertae sedis</taxon>
        <taxon>Microsporidia</taxon>
        <taxon>Dubosqiidae</taxon>
        <taxon>Hamiltosporidium</taxon>
    </lineage>
</organism>
<comment type="caution">
    <text evidence="14">The sequence shown here is derived from an EMBL/GenBank/DDBJ whole genome shotgun (WGS) entry which is preliminary data.</text>
</comment>
<evidence type="ECO:0000313" key="15">
    <source>
        <dbReference type="EMBL" id="TBU09324.1"/>
    </source>
</evidence>
<evidence type="ECO:0000256" key="1">
    <source>
        <dbReference type="ARBA" id="ARBA00004305"/>
    </source>
</evidence>
<evidence type="ECO:0000256" key="5">
    <source>
        <dbReference type="ARBA" id="ARBA00022741"/>
    </source>
</evidence>
<evidence type="ECO:0000256" key="3">
    <source>
        <dbReference type="ARBA" id="ARBA00013163"/>
    </source>
</evidence>
<dbReference type="EMBL" id="PITI01000040">
    <property type="protein sequence ID" value="TBU09324.1"/>
    <property type="molecule type" value="Genomic_DNA"/>
</dbReference>
<keyword evidence="9" id="KW-0496">Mitochondrion</keyword>
<dbReference type="PANTHER" id="PTHR11451:SF44">
    <property type="entry name" value="THREONINE--TRNA LIGASE, CHLOROPLASTIC_MITOCHONDRIAL 2"/>
    <property type="match status" value="1"/>
</dbReference>
<dbReference type="InterPro" id="IPR045864">
    <property type="entry name" value="aa-tRNA-synth_II/BPL/LPL"/>
</dbReference>
<evidence type="ECO:0000256" key="7">
    <source>
        <dbReference type="ARBA" id="ARBA00022917"/>
    </source>
</evidence>
<feature type="domain" description="Aminoacyl-transfer RNA synthetases class-II family profile" evidence="13">
    <location>
        <begin position="272"/>
        <end position="555"/>
    </location>
</feature>
<dbReference type="Gene3D" id="3.30.980.10">
    <property type="entry name" value="Threonyl-trna Synthetase, Chain A, domain 2"/>
    <property type="match status" value="1"/>
</dbReference>
<protein>
    <recommendedName>
        <fullName evidence="3">threonine--tRNA ligase</fullName>
        <ecNumber evidence="3">6.1.1.3</ecNumber>
    </recommendedName>
    <alternativeName>
        <fullName evidence="11">Threonyl-tRNA synthetase</fullName>
    </alternativeName>
</protein>
<comment type="catalytic activity">
    <reaction evidence="12">
        <text>tRNA(Thr) + L-threonine + ATP = L-threonyl-tRNA(Thr) + AMP + diphosphate + H(+)</text>
        <dbReference type="Rhea" id="RHEA:24624"/>
        <dbReference type="Rhea" id="RHEA-COMP:9670"/>
        <dbReference type="Rhea" id="RHEA-COMP:9704"/>
        <dbReference type="ChEBI" id="CHEBI:15378"/>
        <dbReference type="ChEBI" id="CHEBI:30616"/>
        <dbReference type="ChEBI" id="CHEBI:33019"/>
        <dbReference type="ChEBI" id="CHEBI:57926"/>
        <dbReference type="ChEBI" id="CHEBI:78442"/>
        <dbReference type="ChEBI" id="CHEBI:78534"/>
        <dbReference type="ChEBI" id="CHEBI:456215"/>
        <dbReference type="EC" id="6.1.1.3"/>
    </reaction>
</comment>
<dbReference type="GO" id="GO:0005759">
    <property type="term" value="C:mitochondrial matrix"/>
    <property type="evidence" value="ECO:0007669"/>
    <property type="project" value="UniProtKB-SubCell"/>
</dbReference>
<dbReference type="InterPro" id="IPR004154">
    <property type="entry name" value="Anticodon-bd"/>
</dbReference>
<keyword evidence="7" id="KW-0648">Protein biosynthesis</keyword>
<dbReference type="GO" id="GO:0005524">
    <property type="term" value="F:ATP binding"/>
    <property type="evidence" value="ECO:0007669"/>
    <property type="project" value="UniProtKB-KW"/>
</dbReference>
<dbReference type="AlphaFoldDB" id="A0A4Q9LP20"/>
<keyword evidence="5" id="KW-0547">Nucleotide-binding</keyword>
<name>A0A4Q9LP20_9MICR</name>
<dbReference type="SUPFAM" id="SSF55186">
    <property type="entry name" value="ThrRS/AlaRS common domain"/>
    <property type="match status" value="1"/>
</dbReference>
<gene>
    <name evidence="15" type="ORF">CWI36_0040p0030</name>
    <name evidence="14" type="ORF">CWI36_0066p0010</name>
</gene>
<dbReference type="SUPFAM" id="SSF55681">
    <property type="entry name" value="Class II aaRS and biotin synthetases"/>
    <property type="match status" value="1"/>
</dbReference>
<reference evidence="14 16" key="1">
    <citation type="submission" date="2017-12" db="EMBL/GenBank/DDBJ databases">
        <authorList>
            <person name="Pombert J.-F."/>
            <person name="Haag K.L."/>
            <person name="Ebert D."/>
        </authorList>
    </citation>
    <scope>NUCLEOTIDE SEQUENCE [LARGE SCALE GENOMIC DNA]</scope>
    <source>
        <strain evidence="14">BE-OM-2</strain>
    </source>
</reference>
<dbReference type="InterPro" id="IPR006195">
    <property type="entry name" value="aa-tRNA-synth_II"/>
</dbReference>
<dbReference type="FunFam" id="3.30.930.10:FF:000039">
    <property type="entry name" value="Threonyl-tRNA synthetase, mitochondrial"/>
    <property type="match status" value="1"/>
</dbReference>
<dbReference type="PANTHER" id="PTHR11451">
    <property type="entry name" value="THREONINE-TRNA LIGASE"/>
    <property type="match status" value="1"/>
</dbReference>
<dbReference type="PROSITE" id="PS50862">
    <property type="entry name" value="AA_TRNA_LIGASE_II"/>
    <property type="match status" value="1"/>
</dbReference>
<keyword evidence="10" id="KW-0030">Aminoacyl-tRNA synthetase</keyword>
<comment type="similarity">
    <text evidence="2">Belongs to the class-II aminoacyl-tRNA synthetase family.</text>
</comment>
<evidence type="ECO:0000313" key="16">
    <source>
        <dbReference type="Proteomes" id="UP000291404"/>
    </source>
</evidence>
<dbReference type="InterPro" id="IPR036621">
    <property type="entry name" value="Anticodon-bd_dom_sf"/>
</dbReference>
<dbReference type="Proteomes" id="UP000291404">
    <property type="component" value="Unassembled WGS sequence"/>
</dbReference>
<dbReference type="PRINTS" id="PR01047">
    <property type="entry name" value="TRNASYNTHTHR"/>
</dbReference>
<dbReference type="CDD" id="cd00771">
    <property type="entry name" value="ThrRS_core"/>
    <property type="match status" value="1"/>
</dbReference>
<dbReference type="Gene3D" id="3.40.50.800">
    <property type="entry name" value="Anticodon-binding domain"/>
    <property type="match status" value="1"/>
</dbReference>
<dbReference type="InterPro" id="IPR012947">
    <property type="entry name" value="tRNA_SAD"/>
</dbReference>
<dbReference type="EC" id="6.1.1.3" evidence="3"/>
<comment type="subcellular location">
    <subcellularLocation>
        <location evidence="1">Mitochondrion matrix</location>
    </subcellularLocation>
</comment>
<dbReference type="Gene3D" id="3.30.930.10">
    <property type="entry name" value="Bira Bifunctional Protein, Domain 2"/>
    <property type="match status" value="1"/>
</dbReference>
<dbReference type="Pfam" id="PF03129">
    <property type="entry name" value="HGTP_anticodon"/>
    <property type="match status" value="1"/>
</dbReference>
<evidence type="ECO:0000256" key="2">
    <source>
        <dbReference type="ARBA" id="ARBA00008226"/>
    </source>
</evidence>
<dbReference type="SMART" id="SM00863">
    <property type="entry name" value="tRNA_SAD"/>
    <property type="match status" value="1"/>
</dbReference>
<evidence type="ECO:0000256" key="4">
    <source>
        <dbReference type="ARBA" id="ARBA00022598"/>
    </source>
</evidence>
<dbReference type="SUPFAM" id="SSF52954">
    <property type="entry name" value="Class II aaRS ABD-related"/>
    <property type="match status" value="1"/>
</dbReference>
<evidence type="ECO:0000313" key="14">
    <source>
        <dbReference type="EMBL" id="TBU09070.1"/>
    </source>
</evidence>
<dbReference type="FunFam" id="3.30.980.10:FF:000005">
    <property type="entry name" value="Threonyl-tRNA synthetase, mitochondrial"/>
    <property type="match status" value="1"/>
</dbReference>
<evidence type="ECO:0000256" key="8">
    <source>
        <dbReference type="ARBA" id="ARBA00022946"/>
    </source>
</evidence>
<dbReference type="VEuPathDB" id="MicrosporidiaDB:CWI36_0066p0010"/>
<keyword evidence="16" id="KW-1185">Reference proteome</keyword>
<dbReference type="InterPro" id="IPR033728">
    <property type="entry name" value="ThrRS_core"/>
</dbReference>
<dbReference type="InterPro" id="IPR002314">
    <property type="entry name" value="aa-tRNA-synt_IIb"/>
</dbReference>
<dbReference type="Pfam" id="PF00587">
    <property type="entry name" value="tRNA-synt_2b"/>
    <property type="match status" value="1"/>
</dbReference>
<keyword evidence="8" id="KW-0809">Transit peptide</keyword>
<evidence type="ECO:0000256" key="6">
    <source>
        <dbReference type="ARBA" id="ARBA00022840"/>
    </source>
</evidence>
<dbReference type="VEuPathDB" id="MicrosporidiaDB:CWI36_0040p0030"/>
<dbReference type="InterPro" id="IPR002320">
    <property type="entry name" value="Thr-tRNA-ligase_IIa"/>
</dbReference>
<dbReference type="GO" id="GO:0006435">
    <property type="term" value="P:threonyl-tRNA aminoacylation"/>
    <property type="evidence" value="ECO:0007669"/>
    <property type="project" value="InterPro"/>
</dbReference>
<dbReference type="NCBIfam" id="TIGR00418">
    <property type="entry name" value="thrS"/>
    <property type="match status" value="1"/>
</dbReference>
<dbReference type="STRING" id="148818.A0A4Q9LP20"/>
<dbReference type="InterPro" id="IPR018163">
    <property type="entry name" value="Thr/Ala-tRNA-synth_IIc_edit"/>
</dbReference>
<evidence type="ECO:0000256" key="11">
    <source>
        <dbReference type="ARBA" id="ARBA00031900"/>
    </source>
</evidence>
<dbReference type="VEuPathDB" id="MicrosporidiaDB:CWI39_2277p0010"/>
<keyword evidence="6" id="KW-0067">ATP-binding</keyword>
<evidence type="ECO:0000256" key="10">
    <source>
        <dbReference type="ARBA" id="ARBA00023146"/>
    </source>
</evidence>
<proteinExistence type="inferred from homology"/>
<dbReference type="VEuPathDB" id="MicrosporidiaDB:CWI39_0035p0040"/>
<evidence type="ECO:0000256" key="12">
    <source>
        <dbReference type="ARBA" id="ARBA00049515"/>
    </source>
</evidence>
<evidence type="ECO:0000256" key="9">
    <source>
        <dbReference type="ARBA" id="ARBA00023128"/>
    </source>
</evidence>
<sequence length="672" mass="77267">MSKDIEITFDSKTYIYPPGVTPFKISKEHNSEHPKVLVAQSEEKLLPLSTPLFQNTKIKFLTFDDAEGKKVFYHSSAHVLGYAILQIYPNAKLSAGPPTAQGFYYDVLLDKNHTFSTNDYLQIDNKMKEIISKKTPIEQKFFKREDLLEKYKENIFKKHFIDEAIKKCKEDELLSAYCINDFVDLCPGPHILFTNNIKIIKVTNHGSAYFLKTKISLTRIHGVSFPSLQHFDEYNRNIVKAKKRDHRNSDLFFVSRFSPGSPFFTVSGTFTYNSLLNYIREEYKKRGYGEIITPVIYSNELWETSGHLQNYKENMFLLSVNGGDSVSKEVDEANNCGELNGQSDFSNCHNNYALKPMNCPAHCLYFRQTDRSYRDLPLRLADFGVLHRNELSGTLTGLTRVRKFSQDDSHIFCMLQQVEGEIRGVLDFLDSVYSILKFSYDLKLSTRPEKFIGNISDWDEAENMLIRALEGRDYTINEGDGAFYGPKIDIVLYDGYGRQHQCATIQLDFQLPIRFNLKYRSKEGKMESPVMIHRAILGSVERMMAVLIEHFDKLPFWLNYRQICIISVVKSENVNNMQSESSSSKILSYCDSIKENLSEFHVFVDDSDLSVSKKVLRAETSHYSVICIVGDKEVQEASVNIRGHGMVKLEKLKEILTVMLKRKIELNDAISG</sequence>
<evidence type="ECO:0000259" key="13">
    <source>
        <dbReference type="PROSITE" id="PS50862"/>
    </source>
</evidence>
<accession>A0A4Q9LP20</accession>
<dbReference type="GO" id="GO:0004829">
    <property type="term" value="F:threonine-tRNA ligase activity"/>
    <property type="evidence" value="ECO:0007669"/>
    <property type="project" value="UniProtKB-EC"/>
</dbReference>
<keyword evidence="4 14" id="KW-0436">Ligase</keyword>